<dbReference type="OrthoDB" id="1909848at2759"/>
<evidence type="ECO:0000313" key="2">
    <source>
        <dbReference type="RefSeq" id="XP_027343812.1"/>
    </source>
</evidence>
<dbReference type="AlphaFoldDB" id="A0A8B8KJ06"/>
<accession>A0A8B8KJ06</accession>
<gene>
    <name evidence="2" type="primary">LOC113856263</name>
</gene>
<dbReference type="RefSeq" id="XP_027343812.1">
    <property type="nucleotide sequence ID" value="XM_027488011.1"/>
</dbReference>
<proteinExistence type="predicted"/>
<dbReference type="PANTHER" id="PTHR31446:SF2">
    <property type="entry name" value="ACID PHOSPHATASE_VANADIUM-DEPENDENT HALOPEROXIDASE-RELATED PROTEIN"/>
    <property type="match status" value="1"/>
</dbReference>
<reference evidence="2" key="2">
    <citation type="submission" date="2025-08" db="UniProtKB">
        <authorList>
            <consortium name="RefSeq"/>
        </authorList>
    </citation>
    <scope>IDENTIFICATION</scope>
    <source>
        <tissue evidence="2">Young leaves</tissue>
    </source>
</reference>
<dbReference type="GeneID" id="113856263"/>
<sequence length="278" mass="30247">MKTVQNKIESMMLLHCAIPPSHTPSFFSQSLKQRNPFLHHIHFPTKSKAFIFPISSLATGFFDDIAQIAHNKVLIAAGASVAIGQLFKPLTSVFLYGKEFDIRAVVQAGGFPSSHSSATVASATLFGLERGFSDPIFGLTVVYAGLIMYDAQGVRREVGIHARTLNKLLHQMHANSLHSQDRDGLINSQPGLSKEPTVEDLEKSLVFQETTSLEPQQGNTHLLVKSGSKIRHTDAEEISMLAVNGLSPLKESIGHTEIEVMAGALLGFLVGLAVYNFI</sequence>
<name>A0A8B8KJ06_ABRPR</name>
<organism evidence="1 2">
    <name type="scientific">Abrus precatorius</name>
    <name type="common">Indian licorice</name>
    <name type="synonym">Glycine abrus</name>
    <dbReference type="NCBI Taxonomy" id="3816"/>
    <lineage>
        <taxon>Eukaryota</taxon>
        <taxon>Viridiplantae</taxon>
        <taxon>Streptophyta</taxon>
        <taxon>Embryophyta</taxon>
        <taxon>Tracheophyta</taxon>
        <taxon>Spermatophyta</taxon>
        <taxon>Magnoliopsida</taxon>
        <taxon>eudicotyledons</taxon>
        <taxon>Gunneridae</taxon>
        <taxon>Pentapetalae</taxon>
        <taxon>rosids</taxon>
        <taxon>fabids</taxon>
        <taxon>Fabales</taxon>
        <taxon>Fabaceae</taxon>
        <taxon>Papilionoideae</taxon>
        <taxon>50 kb inversion clade</taxon>
        <taxon>NPAAA clade</taxon>
        <taxon>indigoferoid/millettioid clade</taxon>
        <taxon>Abreae</taxon>
        <taxon>Abrus</taxon>
    </lineage>
</organism>
<dbReference type="Pfam" id="PF02681">
    <property type="entry name" value="DUF212"/>
    <property type="match status" value="1"/>
</dbReference>
<dbReference type="KEGG" id="aprc:113856263"/>
<evidence type="ECO:0000313" key="1">
    <source>
        <dbReference type="Proteomes" id="UP000694853"/>
    </source>
</evidence>
<dbReference type="PANTHER" id="PTHR31446">
    <property type="entry name" value="ACID PHOSPHATASE/VANADIUM-DEPENDENT HALOPEROXIDASE-RELATED PROTEIN"/>
    <property type="match status" value="1"/>
</dbReference>
<reference evidence="1" key="1">
    <citation type="journal article" date="2019" name="Toxins">
        <title>Detection of Abrin-Like and Prepropulchellin-Like Toxin Genes and Transcripts Using Whole Genome Sequencing and Full-Length Transcript Sequencing of Abrus precatorius.</title>
        <authorList>
            <person name="Hovde B.T."/>
            <person name="Daligault H.E."/>
            <person name="Hanschen E.R."/>
            <person name="Kunde Y.A."/>
            <person name="Johnson M.B."/>
            <person name="Starkenburg S.R."/>
            <person name="Johnson S.L."/>
        </authorList>
    </citation>
    <scope>NUCLEOTIDE SEQUENCE [LARGE SCALE GENOMIC DNA]</scope>
</reference>
<dbReference type="InterPro" id="IPR003832">
    <property type="entry name" value="DUF212"/>
</dbReference>
<dbReference type="Proteomes" id="UP000694853">
    <property type="component" value="Unplaced"/>
</dbReference>
<protein>
    <submittedName>
        <fullName evidence="2">Uncharacterized protein LOC113856263</fullName>
    </submittedName>
</protein>
<keyword evidence="1" id="KW-1185">Reference proteome</keyword>